<proteinExistence type="inferred from homology"/>
<dbReference type="SUPFAM" id="SSF50814">
    <property type="entry name" value="Lipocalins"/>
    <property type="match status" value="1"/>
</dbReference>
<dbReference type="InterPro" id="IPR002446">
    <property type="entry name" value="Lipocalin_bac"/>
</dbReference>
<dbReference type="PRINTS" id="PR01171">
    <property type="entry name" value="BCTLIPOCALIN"/>
</dbReference>
<dbReference type="Gene3D" id="2.40.128.20">
    <property type="match status" value="1"/>
</dbReference>
<dbReference type="GO" id="GO:0006950">
    <property type="term" value="P:response to stress"/>
    <property type="evidence" value="ECO:0007669"/>
    <property type="project" value="UniProtKB-ARBA"/>
</dbReference>
<dbReference type="PANTHER" id="PTHR10612:SF34">
    <property type="entry name" value="APOLIPOPROTEIN D"/>
    <property type="match status" value="1"/>
</dbReference>
<evidence type="ECO:0000259" key="3">
    <source>
        <dbReference type="Pfam" id="PF08212"/>
    </source>
</evidence>
<dbReference type="CDD" id="cd19438">
    <property type="entry name" value="lipocalin_Blc-like"/>
    <property type="match status" value="1"/>
</dbReference>
<dbReference type="RefSeq" id="WP_162441656.1">
    <property type="nucleotide sequence ID" value="NZ_CP048222.1"/>
</dbReference>
<dbReference type="EMBL" id="CP048222">
    <property type="protein sequence ID" value="QHT65574.1"/>
    <property type="molecule type" value="Genomic_DNA"/>
</dbReference>
<evidence type="ECO:0000313" key="5">
    <source>
        <dbReference type="Proteomes" id="UP000480178"/>
    </source>
</evidence>
<keyword evidence="5" id="KW-1185">Reference proteome</keyword>
<sequence>MSIVNKPAFRISVGLVVAAVLVAAARRKKHAPLAVAPYVDLNKYVGEWYEIARLPASFEKDCYATKARYTLQADGSVKVENSCHKGGVEGKVKQTTGKAMVVDPVTNAKLKVQFFWPFSGDYWILEVGPDYEYAVVGEPSREYLWILSRQPVLDKVVLNSLLQRAKAKGFDTSQLIFTRH</sequence>
<dbReference type="PIRSF" id="PIRSF036893">
    <property type="entry name" value="Lipocalin_ApoD"/>
    <property type="match status" value="1"/>
</dbReference>
<dbReference type="InterPro" id="IPR022271">
    <property type="entry name" value="Lipocalin_ApoD"/>
</dbReference>
<dbReference type="AlphaFoldDB" id="A0A6C0GCK0"/>
<feature type="domain" description="Lipocalin/cytosolic fatty-acid binding" evidence="3">
    <location>
        <begin position="39"/>
        <end position="179"/>
    </location>
</feature>
<dbReference type="InterPro" id="IPR022272">
    <property type="entry name" value="Lipocalin_CS"/>
</dbReference>
<dbReference type="KEGG" id="rhoz:GXP67_02300"/>
<evidence type="ECO:0000256" key="1">
    <source>
        <dbReference type="ARBA" id="ARBA00006889"/>
    </source>
</evidence>
<dbReference type="Proteomes" id="UP000480178">
    <property type="component" value="Chromosome"/>
</dbReference>
<dbReference type="InterPro" id="IPR047202">
    <property type="entry name" value="Lipocalin_Blc-like_dom"/>
</dbReference>
<organism evidence="4 5">
    <name type="scientific">Rhodocytophaga rosea</name>
    <dbReference type="NCBI Taxonomy" id="2704465"/>
    <lineage>
        <taxon>Bacteria</taxon>
        <taxon>Pseudomonadati</taxon>
        <taxon>Bacteroidota</taxon>
        <taxon>Cytophagia</taxon>
        <taxon>Cytophagales</taxon>
        <taxon>Rhodocytophagaceae</taxon>
        <taxon>Rhodocytophaga</taxon>
    </lineage>
</organism>
<accession>A0A6C0GCK0</accession>
<dbReference type="InterPro" id="IPR000566">
    <property type="entry name" value="Lipocln_cytosolic_FA-bd_dom"/>
</dbReference>
<protein>
    <submittedName>
        <fullName evidence="4">Lipocalin family protein</fullName>
    </submittedName>
</protein>
<dbReference type="Pfam" id="PF08212">
    <property type="entry name" value="Lipocalin_2"/>
    <property type="match status" value="1"/>
</dbReference>
<dbReference type="PROSITE" id="PS00213">
    <property type="entry name" value="LIPOCALIN"/>
    <property type="match status" value="1"/>
</dbReference>
<dbReference type="InterPro" id="IPR012674">
    <property type="entry name" value="Calycin"/>
</dbReference>
<reference evidence="4 5" key="1">
    <citation type="submission" date="2020-01" db="EMBL/GenBank/DDBJ databases">
        <authorList>
            <person name="Kim M.K."/>
        </authorList>
    </citation>
    <scope>NUCLEOTIDE SEQUENCE [LARGE SCALE GENOMIC DNA]</scope>
    <source>
        <strain evidence="4 5">172606-1</strain>
    </source>
</reference>
<name>A0A6C0GCK0_9BACT</name>
<comment type="similarity">
    <text evidence="1 2">Belongs to the calycin superfamily. Lipocalin family.</text>
</comment>
<dbReference type="PANTHER" id="PTHR10612">
    <property type="entry name" value="APOLIPOPROTEIN D"/>
    <property type="match status" value="1"/>
</dbReference>
<evidence type="ECO:0000313" key="4">
    <source>
        <dbReference type="EMBL" id="QHT65574.1"/>
    </source>
</evidence>
<gene>
    <name evidence="4" type="ORF">GXP67_02300</name>
</gene>
<evidence type="ECO:0000256" key="2">
    <source>
        <dbReference type="PIRNR" id="PIRNR036893"/>
    </source>
</evidence>